<name>A0A672KHJ3_SINGR</name>
<sequence>MDLFITQGATIKRFVVLISTLGTYNSLLIISWLPILGFLQLPYLDNFYEYSLKLLRYADTTTIASWVRADWTFYSSHPALFLSTYLAHGLLIDYFEKKRRCSNEDQNANNLEWLSSLWDWYTSYLVHPIASFQNFESDWDDDPNFLLERLAFPDLWLRPLVPIDYIKNLPTWKFRLAQSEGPNRVDRDNRQKTMANPNGGSSGYQEVHHCSSEVLHDNNAGCSAAMKSEESWSGEEEQDTDWSQWPCGMLHCTECVVCLENFETDCLVMGLPCSHVFHQQCIVVWLAGGRHCCPVCRWPSYKKKPTRQHATEQLEPE</sequence>
<reference evidence="7" key="2">
    <citation type="submission" date="2025-09" db="UniProtKB">
        <authorList>
            <consortium name="Ensembl"/>
        </authorList>
    </citation>
    <scope>IDENTIFICATION</scope>
</reference>
<dbReference type="Gene3D" id="3.30.40.10">
    <property type="entry name" value="Zinc/RING finger domain, C3HC4 (zinc finger)"/>
    <property type="match status" value="1"/>
</dbReference>
<keyword evidence="5" id="KW-0472">Membrane</keyword>
<evidence type="ECO:0000256" key="1">
    <source>
        <dbReference type="ARBA" id="ARBA00022723"/>
    </source>
</evidence>
<dbReference type="PANTHER" id="PTHR15302">
    <property type="entry name" value="E3 UBIQUITIN-PROTEIN LIGASE RNF103"/>
    <property type="match status" value="1"/>
</dbReference>
<accession>A0A672KHJ3</accession>
<evidence type="ECO:0000259" key="6">
    <source>
        <dbReference type="PROSITE" id="PS50089"/>
    </source>
</evidence>
<dbReference type="InterPro" id="IPR042494">
    <property type="entry name" value="RNF103"/>
</dbReference>
<dbReference type="PANTHER" id="PTHR15302:SF0">
    <property type="entry name" value="E3 UBIQUITIN-PROTEIN LIGASE RNF103"/>
    <property type="match status" value="1"/>
</dbReference>
<dbReference type="SUPFAM" id="SSF57850">
    <property type="entry name" value="RING/U-box"/>
    <property type="match status" value="1"/>
</dbReference>
<proteinExistence type="predicted"/>
<dbReference type="PROSITE" id="PS50089">
    <property type="entry name" value="ZF_RING_2"/>
    <property type="match status" value="1"/>
</dbReference>
<evidence type="ECO:0000256" key="2">
    <source>
        <dbReference type="ARBA" id="ARBA00022771"/>
    </source>
</evidence>
<dbReference type="InterPro" id="IPR001841">
    <property type="entry name" value="Znf_RING"/>
</dbReference>
<dbReference type="Pfam" id="PF13639">
    <property type="entry name" value="zf-RING_2"/>
    <property type="match status" value="1"/>
</dbReference>
<dbReference type="GO" id="GO:0036503">
    <property type="term" value="P:ERAD pathway"/>
    <property type="evidence" value="ECO:0007669"/>
    <property type="project" value="TreeGrafter"/>
</dbReference>
<dbReference type="GO" id="GO:0008270">
    <property type="term" value="F:zinc ion binding"/>
    <property type="evidence" value="ECO:0007669"/>
    <property type="project" value="UniProtKB-KW"/>
</dbReference>
<feature type="transmembrane region" description="Helical" evidence="5">
    <location>
        <begin position="14"/>
        <end position="39"/>
    </location>
</feature>
<dbReference type="GO" id="GO:0004842">
    <property type="term" value="F:ubiquitin-protein transferase activity"/>
    <property type="evidence" value="ECO:0007669"/>
    <property type="project" value="InterPro"/>
</dbReference>
<dbReference type="InterPro" id="IPR013083">
    <property type="entry name" value="Znf_RING/FYVE/PHD"/>
</dbReference>
<feature type="domain" description="RING-type" evidence="6">
    <location>
        <begin position="255"/>
        <end position="297"/>
    </location>
</feature>
<dbReference type="OMA" id="LHDNNAG"/>
<reference evidence="7" key="1">
    <citation type="submission" date="2025-08" db="UniProtKB">
        <authorList>
            <consortium name="Ensembl"/>
        </authorList>
    </citation>
    <scope>IDENTIFICATION</scope>
</reference>
<keyword evidence="3" id="KW-0862">Zinc</keyword>
<evidence type="ECO:0000256" key="3">
    <source>
        <dbReference type="ARBA" id="ARBA00022833"/>
    </source>
</evidence>
<organism evidence="7 8">
    <name type="scientific">Sinocyclocheilus grahami</name>
    <name type="common">Dianchi golden-line fish</name>
    <name type="synonym">Barbus grahami</name>
    <dbReference type="NCBI Taxonomy" id="75366"/>
    <lineage>
        <taxon>Eukaryota</taxon>
        <taxon>Metazoa</taxon>
        <taxon>Chordata</taxon>
        <taxon>Craniata</taxon>
        <taxon>Vertebrata</taxon>
        <taxon>Euteleostomi</taxon>
        <taxon>Actinopterygii</taxon>
        <taxon>Neopterygii</taxon>
        <taxon>Teleostei</taxon>
        <taxon>Ostariophysi</taxon>
        <taxon>Cypriniformes</taxon>
        <taxon>Cyprinidae</taxon>
        <taxon>Cyprininae</taxon>
        <taxon>Sinocyclocheilus</taxon>
    </lineage>
</organism>
<dbReference type="GO" id="GO:0005783">
    <property type="term" value="C:endoplasmic reticulum"/>
    <property type="evidence" value="ECO:0007669"/>
    <property type="project" value="TreeGrafter"/>
</dbReference>
<evidence type="ECO:0000256" key="5">
    <source>
        <dbReference type="SAM" id="Phobius"/>
    </source>
</evidence>
<keyword evidence="1" id="KW-0479">Metal-binding</keyword>
<dbReference type="InParanoid" id="A0A672KHJ3"/>
<keyword evidence="2 4" id="KW-0863">Zinc-finger</keyword>
<keyword evidence="5" id="KW-0812">Transmembrane</keyword>
<evidence type="ECO:0000313" key="7">
    <source>
        <dbReference type="Ensembl" id="ENSSGRP00000011634.1"/>
    </source>
</evidence>
<keyword evidence="5" id="KW-1133">Transmembrane helix</keyword>
<evidence type="ECO:0000256" key="4">
    <source>
        <dbReference type="PROSITE-ProRule" id="PRU00175"/>
    </source>
</evidence>
<evidence type="ECO:0000313" key="8">
    <source>
        <dbReference type="Proteomes" id="UP000472262"/>
    </source>
</evidence>
<dbReference type="Proteomes" id="UP000472262">
    <property type="component" value="Unassembled WGS sequence"/>
</dbReference>
<dbReference type="CDD" id="cd16473">
    <property type="entry name" value="RING-H2_RNF103"/>
    <property type="match status" value="1"/>
</dbReference>
<dbReference type="SMART" id="SM00184">
    <property type="entry name" value="RING"/>
    <property type="match status" value="1"/>
</dbReference>
<dbReference type="AlphaFoldDB" id="A0A672KHJ3"/>
<keyword evidence="8" id="KW-1185">Reference proteome</keyword>
<gene>
    <name evidence="7" type="primary">LOC107578457</name>
</gene>
<dbReference type="GO" id="GO:0016567">
    <property type="term" value="P:protein ubiquitination"/>
    <property type="evidence" value="ECO:0007669"/>
    <property type="project" value="InterPro"/>
</dbReference>
<protein>
    <submittedName>
        <fullName evidence="7">E3 ubiquitin-protein ligase RNF103-like</fullName>
    </submittedName>
</protein>
<dbReference type="Ensembl" id="ENSSGRT00000012630.1">
    <property type="protein sequence ID" value="ENSSGRP00000011634.1"/>
    <property type="gene ID" value="ENSSGRG00000007570.1"/>
</dbReference>